<comment type="caution">
    <text evidence="2">The sequence shown here is derived from an EMBL/GenBank/DDBJ whole genome shotgun (WGS) entry which is preliminary data.</text>
</comment>
<feature type="region of interest" description="Disordered" evidence="1">
    <location>
        <begin position="1"/>
        <end position="115"/>
    </location>
</feature>
<dbReference type="EMBL" id="JAMYWD010001962">
    <property type="protein sequence ID" value="KAJ4940051.1"/>
    <property type="molecule type" value="Genomic_DNA"/>
</dbReference>
<accession>A0A9Q0JQS6</accession>
<reference evidence="2" key="1">
    <citation type="journal article" date="2023" name="Plant J.">
        <title>The genome of the king protea, Protea cynaroides.</title>
        <authorList>
            <person name="Chang J."/>
            <person name="Duong T.A."/>
            <person name="Schoeman C."/>
            <person name="Ma X."/>
            <person name="Roodt D."/>
            <person name="Barker N."/>
            <person name="Li Z."/>
            <person name="Van de Peer Y."/>
            <person name="Mizrachi E."/>
        </authorList>
    </citation>
    <scope>NUCLEOTIDE SEQUENCE</scope>
    <source>
        <tissue evidence="2">Young leaves</tissue>
    </source>
</reference>
<protein>
    <submittedName>
        <fullName evidence="2">Uncharacterized protein</fullName>
    </submittedName>
</protein>
<dbReference type="Proteomes" id="UP001141806">
    <property type="component" value="Unassembled WGS sequence"/>
</dbReference>
<organism evidence="2 3">
    <name type="scientific">Protea cynaroides</name>
    <dbReference type="NCBI Taxonomy" id="273540"/>
    <lineage>
        <taxon>Eukaryota</taxon>
        <taxon>Viridiplantae</taxon>
        <taxon>Streptophyta</taxon>
        <taxon>Embryophyta</taxon>
        <taxon>Tracheophyta</taxon>
        <taxon>Spermatophyta</taxon>
        <taxon>Magnoliopsida</taxon>
        <taxon>Proteales</taxon>
        <taxon>Proteaceae</taxon>
        <taxon>Protea</taxon>
    </lineage>
</organism>
<evidence type="ECO:0000313" key="3">
    <source>
        <dbReference type="Proteomes" id="UP001141806"/>
    </source>
</evidence>
<feature type="compositionally biased region" description="Polar residues" evidence="1">
    <location>
        <begin position="71"/>
        <end position="89"/>
    </location>
</feature>
<evidence type="ECO:0000256" key="1">
    <source>
        <dbReference type="SAM" id="MobiDB-lite"/>
    </source>
</evidence>
<dbReference type="AlphaFoldDB" id="A0A9Q0JQS6"/>
<feature type="compositionally biased region" description="Pro residues" evidence="1">
    <location>
        <begin position="230"/>
        <end position="246"/>
    </location>
</feature>
<feature type="compositionally biased region" description="Basic and acidic residues" evidence="1">
    <location>
        <begin position="59"/>
        <end position="69"/>
    </location>
</feature>
<proteinExistence type="predicted"/>
<name>A0A9Q0JQS6_9MAGN</name>
<feature type="region of interest" description="Disordered" evidence="1">
    <location>
        <begin position="226"/>
        <end position="279"/>
    </location>
</feature>
<gene>
    <name evidence="2" type="ORF">NE237_014216</name>
</gene>
<evidence type="ECO:0000313" key="2">
    <source>
        <dbReference type="EMBL" id="KAJ4940051.1"/>
    </source>
</evidence>
<sequence length="365" mass="38501">MVEVVMPCHPLPPDSADVSAGLSSGLDSSRDLSPPPAAVCPNLGSDIFPPLNPSSDLKPCPDHLPEGKKSCQVTSFQASFGTASGNGESALNPPLDGDEAAGNSEEGQPKVSDADPSLVSEMLDKQEDHWTLIRARKMRSAGSPGLKKPTRSISPSSCQLDLSLEQVAAVGKSTSLTPQSSFPPKNPSFLSGVSFSNSRSGLVSAAPGPSYFGCLAAVEDQARPVLPIKPSAPPAPAISDQSPPPCFENRRPIPLSGPKTPSSSAGHTPFPPRRPVLSADKGPTCNSPLPVPWIAPLYFQALLKSMLLHAPPPLVPLPLLYPLPVRELRSLCSSMRGLLLGLGIWVFWVRLPRLLTIPNVGRIWV</sequence>
<keyword evidence="3" id="KW-1185">Reference proteome</keyword>